<keyword evidence="3 8" id="KW-0349">Heme</keyword>
<reference evidence="10" key="1">
    <citation type="submission" date="2014-12" db="EMBL/GenBank/DDBJ databases">
        <title>Insight into the proteome of Arion vulgaris.</title>
        <authorList>
            <person name="Aradska J."/>
            <person name="Bulat T."/>
            <person name="Smidak R."/>
            <person name="Sarate P."/>
            <person name="Gangsoo J."/>
            <person name="Sialana F."/>
            <person name="Bilban M."/>
            <person name="Lubec G."/>
        </authorList>
    </citation>
    <scope>NUCLEOTIDE SEQUENCE</scope>
    <source>
        <tissue evidence="10">Skin</tissue>
    </source>
</reference>
<evidence type="ECO:0000313" key="10">
    <source>
        <dbReference type="EMBL" id="CEK78003.1"/>
    </source>
</evidence>
<evidence type="ECO:0000256" key="7">
    <source>
        <dbReference type="ARBA" id="ARBA00023033"/>
    </source>
</evidence>
<dbReference type="GO" id="GO:0005506">
    <property type="term" value="F:iron ion binding"/>
    <property type="evidence" value="ECO:0007669"/>
    <property type="project" value="InterPro"/>
</dbReference>
<dbReference type="SUPFAM" id="SSF48264">
    <property type="entry name" value="Cytochrome P450"/>
    <property type="match status" value="1"/>
</dbReference>
<dbReference type="InterPro" id="IPR001128">
    <property type="entry name" value="Cyt_P450"/>
</dbReference>
<gene>
    <name evidence="10" type="primary">ORF107768</name>
</gene>
<comment type="cofactor">
    <cofactor evidence="1 8">
        <name>heme</name>
        <dbReference type="ChEBI" id="CHEBI:30413"/>
    </cofactor>
</comment>
<keyword evidence="5 9" id="KW-0560">Oxidoreductase</keyword>
<protein>
    <recommendedName>
        <fullName evidence="11">Cytochrome P450</fullName>
    </recommendedName>
</protein>
<dbReference type="PANTHER" id="PTHR24279">
    <property type="entry name" value="CYTOCHROME P450"/>
    <property type="match status" value="1"/>
</dbReference>
<dbReference type="PRINTS" id="PR00463">
    <property type="entry name" value="EP450I"/>
</dbReference>
<feature type="binding site" description="axial binding residue" evidence="8">
    <location>
        <position position="485"/>
    </location>
    <ligand>
        <name>heme</name>
        <dbReference type="ChEBI" id="CHEBI:30413"/>
    </ligand>
    <ligandPart>
        <name>Fe</name>
        <dbReference type="ChEBI" id="CHEBI:18248"/>
    </ligandPart>
</feature>
<evidence type="ECO:0000256" key="9">
    <source>
        <dbReference type="RuleBase" id="RU000461"/>
    </source>
</evidence>
<keyword evidence="6 8" id="KW-0408">Iron</keyword>
<dbReference type="InterPro" id="IPR036396">
    <property type="entry name" value="Cyt_P450_sf"/>
</dbReference>
<dbReference type="EMBL" id="HACG01031138">
    <property type="protein sequence ID" value="CEK78003.1"/>
    <property type="molecule type" value="Transcribed_RNA"/>
</dbReference>
<dbReference type="CDD" id="cd11054">
    <property type="entry name" value="CYP24A1-like"/>
    <property type="match status" value="1"/>
</dbReference>
<evidence type="ECO:0000256" key="6">
    <source>
        <dbReference type="ARBA" id="ARBA00023004"/>
    </source>
</evidence>
<evidence type="ECO:0000256" key="2">
    <source>
        <dbReference type="ARBA" id="ARBA00010617"/>
    </source>
</evidence>
<dbReference type="AlphaFoldDB" id="A0A0B7AB98"/>
<dbReference type="Gene3D" id="1.10.630.10">
    <property type="entry name" value="Cytochrome P450"/>
    <property type="match status" value="1"/>
</dbReference>
<dbReference type="GO" id="GO:0004497">
    <property type="term" value="F:monooxygenase activity"/>
    <property type="evidence" value="ECO:0007669"/>
    <property type="project" value="UniProtKB-KW"/>
</dbReference>
<proteinExistence type="inferred from homology"/>
<dbReference type="PANTHER" id="PTHR24279:SF120">
    <property type="entry name" value="CYTOCHROME P450"/>
    <property type="match status" value="1"/>
</dbReference>
<dbReference type="InterPro" id="IPR017972">
    <property type="entry name" value="Cyt_P450_CS"/>
</dbReference>
<organism evidence="10">
    <name type="scientific">Arion vulgaris</name>
    <dbReference type="NCBI Taxonomy" id="1028688"/>
    <lineage>
        <taxon>Eukaryota</taxon>
        <taxon>Metazoa</taxon>
        <taxon>Spiralia</taxon>
        <taxon>Lophotrochozoa</taxon>
        <taxon>Mollusca</taxon>
        <taxon>Gastropoda</taxon>
        <taxon>Heterobranchia</taxon>
        <taxon>Euthyneura</taxon>
        <taxon>Panpulmonata</taxon>
        <taxon>Eupulmonata</taxon>
        <taxon>Stylommatophora</taxon>
        <taxon>Helicina</taxon>
        <taxon>Arionoidea</taxon>
        <taxon>Arionidae</taxon>
        <taxon>Arion</taxon>
    </lineage>
</organism>
<accession>A0A0B7AB98</accession>
<dbReference type="Pfam" id="PF00067">
    <property type="entry name" value="p450"/>
    <property type="match status" value="1"/>
</dbReference>
<evidence type="ECO:0000256" key="8">
    <source>
        <dbReference type="PIRSR" id="PIRSR602401-1"/>
    </source>
</evidence>
<dbReference type="GO" id="GO:0020037">
    <property type="term" value="F:heme binding"/>
    <property type="evidence" value="ECO:0007669"/>
    <property type="project" value="InterPro"/>
</dbReference>
<keyword evidence="7 9" id="KW-0503">Monooxygenase</keyword>
<dbReference type="InterPro" id="IPR002401">
    <property type="entry name" value="Cyt_P450_E_grp-I"/>
</dbReference>
<name>A0A0B7AB98_9EUPU</name>
<dbReference type="PRINTS" id="PR00385">
    <property type="entry name" value="P450"/>
</dbReference>
<sequence length="537" mass="61542">MTSTKKIVSMAVQMVKPSTLASRRVVSTSTRKEHGLTAINLEVPAVVEQCPFRKTMGTSHTVQQDKVQPFENIPGPKGLPIIGTLYDYIKKDGLKFSKMFKIFQQRAQQFGDIYFEKIGAFHSVVISNPYHYNKFVQSEGKYPNRREMMPIAHYRQKRGFDLGIVNSQGEEWYKHRSIASKKMLKLAEVSNFSTQMGAVADDFIIRLEEVKDAQSEVPALEKELFKWAMESIGTFIFEERIGCLGSKPSSMAQSFIDNLEGFFRNLQPLMYNLPIYQIWETKTWTEFEQYTDNIMDIGKKLVEKKMAALEDGREHSAFLSHLLKQGSMTSKEVTGLVVDLLTAAVETTSTATTWCLYNLAKHPDVQEKLYQEIQQAKLENNGTISPEQLSKLPYVKAVVKETLRLYPIVYATSRNLTSDIEISGYNVPAGTHVQANLYGMYHDPELFTDPEEFLPERWLKESKNKMDSNIKAVSQLVWGHGARMCLGRRFAEQEMHILLSKIISNFTLTYNHEDVEPFLNTMMTPDRPVRIQFSQRQ</sequence>
<keyword evidence="4 8" id="KW-0479">Metal-binding</keyword>
<dbReference type="FunFam" id="1.10.630.10:FF:000006">
    <property type="entry name" value="Cytochrome P450 302a1, mitochondrial"/>
    <property type="match status" value="1"/>
</dbReference>
<evidence type="ECO:0000256" key="3">
    <source>
        <dbReference type="ARBA" id="ARBA00022617"/>
    </source>
</evidence>
<evidence type="ECO:0000256" key="1">
    <source>
        <dbReference type="ARBA" id="ARBA00001971"/>
    </source>
</evidence>
<dbReference type="PROSITE" id="PS00086">
    <property type="entry name" value="CYTOCHROME_P450"/>
    <property type="match status" value="1"/>
</dbReference>
<evidence type="ECO:0000256" key="4">
    <source>
        <dbReference type="ARBA" id="ARBA00022723"/>
    </source>
</evidence>
<dbReference type="InterPro" id="IPR050479">
    <property type="entry name" value="CYP11_CYP27_families"/>
</dbReference>
<comment type="similarity">
    <text evidence="2 9">Belongs to the cytochrome P450 family.</text>
</comment>
<evidence type="ECO:0008006" key="11">
    <source>
        <dbReference type="Google" id="ProtNLM"/>
    </source>
</evidence>
<dbReference type="GO" id="GO:0016705">
    <property type="term" value="F:oxidoreductase activity, acting on paired donors, with incorporation or reduction of molecular oxygen"/>
    <property type="evidence" value="ECO:0007669"/>
    <property type="project" value="InterPro"/>
</dbReference>
<evidence type="ECO:0000256" key="5">
    <source>
        <dbReference type="ARBA" id="ARBA00023002"/>
    </source>
</evidence>